<keyword evidence="6" id="KW-0445">Lipid transport</keyword>
<feature type="chain" id="PRO_5036457381" description="MD-2-related lipid-recognition domain-containing protein" evidence="7">
    <location>
        <begin position="25"/>
        <end position="293"/>
    </location>
</feature>
<keyword evidence="4" id="KW-0813">Transport</keyword>
<reference evidence="9 10" key="1">
    <citation type="submission" date="2020-02" db="EMBL/GenBank/DDBJ databases">
        <authorList>
            <person name="Ma Q."/>
            <person name="Huang Y."/>
            <person name="Song X."/>
            <person name="Pei D."/>
        </authorList>
    </citation>
    <scope>NUCLEOTIDE SEQUENCE [LARGE SCALE GENOMIC DNA]</scope>
    <source>
        <strain evidence="9">Sxm20200214</strain>
        <tissue evidence="9">Leaf</tissue>
    </source>
</reference>
<dbReference type="OrthoDB" id="1109207at2759"/>
<dbReference type="Pfam" id="PF02221">
    <property type="entry name" value="E1_DerP2_DerF2"/>
    <property type="match status" value="2"/>
</dbReference>
<sequence>MAISHAQALLLLFVSIFFLPAALGTAIEFSNEPHHMYKGVVKVTKVEITPYPIKFHDNPIFKITAVTSENLTEPERILHVEFDSLRGNRNGAFYLRYYLCHKTKCPIEPGRPFEITLANVYAVQRDDHLSGEYKVSVFFYDWAAYPGSLDMHASFKFHASALAEFNNIPITDGVNVSEVEIWPFNVTVKDNPVFRIVAVTPKNISSSSTVSARMILEGSSELIPRYSRRGYRLCESTYYCPIVPGTFVLTFPHPYWMYTMKAGRYRVEVQIVNQNIPFHVSMNLVFWFRVSEA</sequence>
<dbReference type="PANTHER" id="PTHR11306">
    <property type="entry name" value="NIEMANN PICK TYPE C2 PROTEIN NPC2-RELATED"/>
    <property type="match status" value="1"/>
</dbReference>
<dbReference type="SUPFAM" id="SSF81296">
    <property type="entry name" value="E set domains"/>
    <property type="match status" value="2"/>
</dbReference>
<evidence type="ECO:0000256" key="6">
    <source>
        <dbReference type="ARBA" id="ARBA00023055"/>
    </source>
</evidence>
<gene>
    <name evidence="9" type="ORF">Bca52824_069001</name>
</gene>
<name>A0A8X7Q2L4_BRACI</name>
<keyword evidence="10" id="KW-1185">Reference proteome</keyword>
<evidence type="ECO:0000256" key="2">
    <source>
        <dbReference type="ARBA" id="ARBA00006370"/>
    </source>
</evidence>
<dbReference type="InterPro" id="IPR014756">
    <property type="entry name" value="Ig_E-set"/>
</dbReference>
<dbReference type="PANTHER" id="PTHR11306:SF0">
    <property type="entry name" value="PHOSPHATIDYLGLYCEROL_PHOSPHATIDYLINOSITOL TRANSFER PROTEIN"/>
    <property type="match status" value="1"/>
</dbReference>
<comment type="subunit">
    <text evidence="3">Monomer.</text>
</comment>
<dbReference type="Proteomes" id="UP000886595">
    <property type="component" value="Unassembled WGS sequence"/>
</dbReference>
<dbReference type="AlphaFoldDB" id="A0A8X7Q2L4"/>
<keyword evidence="5 7" id="KW-0732">Signal</keyword>
<feature type="domain" description="MD-2-related lipid-recognition" evidence="8">
    <location>
        <begin position="173"/>
        <end position="275"/>
    </location>
</feature>
<dbReference type="GO" id="GO:0032934">
    <property type="term" value="F:sterol binding"/>
    <property type="evidence" value="ECO:0007669"/>
    <property type="project" value="InterPro"/>
</dbReference>
<evidence type="ECO:0000256" key="3">
    <source>
        <dbReference type="ARBA" id="ARBA00011245"/>
    </source>
</evidence>
<organism evidence="9 10">
    <name type="scientific">Brassica carinata</name>
    <name type="common">Ethiopian mustard</name>
    <name type="synonym">Abyssinian cabbage</name>
    <dbReference type="NCBI Taxonomy" id="52824"/>
    <lineage>
        <taxon>Eukaryota</taxon>
        <taxon>Viridiplantae</taxon>
        <taxon>Streptophyta</taxon>
        <taxon>Embryophyta</taxon>
        <taxon>Tracheophyta</taxon>
        <taxon>Spermatophyta</taxon>
        <taxon>Magnoliopsida</taxon>
        <taxon>eudicotyledons</taxon>
        <taxon>Gunneridae</taxon>
        <taxon>Pentapetalae</taxon>
        <taxon>rosids</taxon>
        <taxon>malvids</taxon>
        <taxon>Brassicales</taxon>
        <taxon>Brassicaceae</taxon>
        <taxon>Brassiceae</taxon>
        <taxon>Brassica</taxon>
    </lineage>
</organism>
<feature type="signal peptide" evidence="7">
    <location>
        <begin position="1"/>
        <end position="24"/>
    </location>
</feature>
<protein>
    <recommendedName>
        <fullName evidence="8">MD-2-related lipid-recognition domain-containing protein</fullName>
    </recommendedName>
</protein>
<dbReference type="EMBL" id="JAAMPC010000014">
    <property type="protein sequence ID" value="KAG2261922.1"/>
    <property type="molecule type" value="Genomic_DNA"/>
</dbReference>
<feature type="domain" description="MD-2-related lipid-recognition" evidence="8">
    <location>
        <begin position="40"/>
        <end position="117"/>
    </location>
</feature>
<comment type="caution">
    <text evidence="9">The sequence shown here is derived from an EMBL/GenBank/DDBJ whole genome shotgun (WGS) entry which is preliminary data.</text>
</comment>
<evidence type="ECO:0000256" key="7">
    <source>
        <dbReference type="SAM" id="SignalP"/>
    </source>
</evidence>
<dbReference type="InterPro" id="IPR003172">
    <property type="entry name" value="ML_dom"/>
</dbReference>
<dbReference type="GO" id="GO:0015918">
    <property type="term" value="P:sterol transport"/>
    <property type="evidence" value="ECO:0007669"/>
    <property type="project" value="InterPro"/>
</dbReference>
<evidence type="ECO:0000256" key="1">
    <source>
        <dbReference type="ARBA" id="ARBA00002053"/>
    </source>
</evidence>
<evidence type="ECO:0000313" key="9">
    <source>
        <dbReference type="EMBL" id="KAG2261922.1"/>
    </source>
</evidence>
<dbReference type="InterPro" id="IPR039670">
    <property type="entry name" value="NPC2-like"/>
</dbReference>
<evidence type="ECO:0000256" key="4">
    <source>
        <dbReference type="ARBA" id="ARBA00022448"/>
    </source>
</evidence>
<evidence type="ECO:0000259" key="8">
    <source>
        <dbReference type="Pfam" id="PF02221"/>
    </source>
</evidence>
<accession>A0A8X7Q2L4</accession>
<evidence type="ECO:0000313" key="10">
    <source>
        <dbReference type="Proteomes" id="UP000886595"/>
    </source>
</evidence>
<proteinExistence type="inferred from homology"/>
<comment type="similarity">
    <text evidence="2">Belongs to the NPC2 family.</text>
</comment>
<comment type="function">
    <text evidence="1">Catalyzes the intermembrane transfer of phosphatidylglycerol and phosphatidylinositol.</text>
</comment>
<evidence type="ECO:0000256" key="5">
    <source>
        <dbReference type="ARBA" id="ARBA00022729"/>
    </source>
</evidence>